<organism evidence="1 2">
    <name type="scientific">Aphanizomenon flos-aquae WA102</name>
    <dbReference type="NCBI Taxonomy" id="1710896"/>
    <lineage>
        <taxon>Bacteria</taxon>
        <taxon>Bacillati</taxon>
        <taxon>Cyanobacteriota</taxon>
        <taxon>Cyanophyceae</taxon>
        <taxon>Nostocales</taxon>
        <taxon>Aphanizomenonaceae</taxon>
        <taxon>Aphanizomenon</taxon>
    </lineage>
</organism>
<name>A0A1B7X2E9_APHFL</name>
<gene>
    <name evidence="1" type="ORF">AN484_12015</name>
</gene>
<comment type="caution">
    <text evidence="1">The sequence shown here is derived from an EMBL/GenBank/DDBJ whole genome shotgun (WGS) entry which is preliminary data.</text>
</comment>
<evidence type="ECO:0000313" key="2">
    <source>
        <dbReference type="Proteomes" id="UP000092093"/>
    </source>
</evidence>
<dbReference type="SUPFAM" id="SSF55729">
    <property type="entry name" value="Acyl-CoA N-acyltransferases (Nat)"/>
    <property type="match status" value="1"/>
</dbReference>
<dbReference type="AlphaFoldDB" id="A0A1B7X2E9"/>
<dbReference type="InterPro" id="IPR016181">
    <property type="entry name" value="Acyl_CoA_acyltransferase"/>
</dbReference>
<sequence>MSVLVDDRRTGLEIGYAATDWTNPITFDDYEQAMRDWSVQTIVKNSQPIGAVYRKGDELHVSILPAWRCQWVTKGILRQLFNRKKIATQVSAGHDYMYGILERLGFKQTTGNWMVKEQNHGH</sequence>
<accession>A0A1B7X2E9</accession>
<reference evidence="1 2" key="1">
    <citation type="submission" date="2015-09" db="EMBL/GenBank/DDBJ databases">
        <title>Aphanizomenon flos-aquae WA102.</title>
        <authorList>
            <person name="Driscoll C."/>
        </authorList>
    </citation>
    <scope>NUCLEOTIDE SEQUENCE [LARGE SCALE GENOMIC DNA]</scope>
    <source>
        <strain evidence="1">WA102</strain>
    </source>
</reference>
<proteinExistence type="predicted"/>
<evidence type="ECO:0008006" key="3">
    <source>
        <dbReference type="Google" id="ProtNLM"/>
    </source>
</evidence>
<dbReference type="EMBL" id="LJOW01000051">
    <property type="protein sequence ID" value="OBQ43538.1"/>
    <property type="molecule type" value="Genomic_DNA"/>
</dbReference>
<protein>
    <recommendedName>
        <fullName evidence="3">N-acetyltransferase domain-containing protein</fullName>
    </recommendedName>
</protein>
<dbReference type="Proteomes" id="UP000092093">
    <property type="component" value="Unassembled WGS sequence"/>
</dbReference>
<evidence type="ECO:0000313" key="1">
    <source>
        <dbReference type="EMBL" id="OBQ43538.1"/>
    </source>
</evidence>